<reference evidence="1 2" key="1">
    <citation type="submission" date="2016-11" db="EMBL/GenBank/DDBJ databases">
        <authorList>
            <person name="Jaros S."/>
            <person name="Januszkiewicz K."/>
            <person name="Wedrychowicz H."/>
        </authorList>
    </citation>
    <scope>NUCLEOTIDE SEQUENCE [LARGE SCALE GENOMIC DNA]</scope>
    <source>
        <strain evidence="1 2">GAS138</strain>
    </source>
</reference>
<sequence>MLLIELNEFNGDLLRSIAKAHQLRHLQEALSWNRAGTWTSDEYETGFLEPWVQWVSVHTGVPSSQHGVKNLGDVPNLAEDQIWERWSRRGLSSIVWGVMNGNRRNAETCKVFVPDPWTFSEDAYPDKYQGLIALPRYLAKNYLDFSKWTAARKGYDLVRTLLGSTKGSDFIDGLRIFWRGVRQFGMTNAVFIVFFEYLSAMAFIRAVERERPDAAIIFINMLAHVQHHYWKAGDGSACPQIAFAATATDEILGKILTRCGSIVGNGRVALMNALSQTCTVDEPPWILYRPNNHAGLVAFLGLKATRVEPLMTYDAHVFFANAEDAASGAGILESALIDGKRLFFVEADTHDPLKLFYRVAMSDPVSADAEFIYRNKAARFAEHFTAIVQRTGKHNQNGDLFANFEIGRQSLANHEVSNWLDQSTGEKDRRLTAA</sequence>
<dbReference type="OrthoDB" id="244470at2"/>
<gene>
    <name evidence="1" type="ORF">SAMN05443248_8646</name>
</gene>
<evidence type="ECO:0008006" key="3">
    <source>
        <dbReference type="Google" id="ProtNLM"/>
    </source>
</evidence>
<dbReference type="SUPFAM" id="SSF53649">
    <property type="entry name" value="Alkaline phosphatase-like"/>
    <property type="match status" value="1"/>
</dbReference>
<accession>A0A1M5YRV5</accession>
<dbReference type="Proteomes" id="UP000189796">
    <property type="component" value="Chromosome I"/>
</dbReference>
<dbReference type="Gene3D" id="3.40.720.10">
    <property type="entry name" value="Alkaline Phosphatase, subunit A"/>
    <property type="match status" value="1"/>
</dbReference>
<organism evidence="1 2">
    <name type="scientific">Bradyrhizobium erythrophlei</name>
    <dbReference type="NCBI Taxonomy" id="1437360"/>
    <lineage>
        <taxon>Bacteria</taxon>
        <taxon>Pseudomonadati</taxon>
        <taxon>Pseudomonadota</taxon>
        <taxon>Alphaproteobacteria</taxon>
        <taxon>Hyphomicrobiales</taxon>
        <taxon>Nitrobacteraceae</taxon>
        <taxon>Bradyrhizobium</taxon>
    </lineage>
</organism>
<evidence type="ECO:0000313" key="2">
    <source>
        <dbReference type="Proteomes" id="UP000189796"/>
    </source>
</evidence>
<proteinExistence type="predicted"/>
<evidence type="ECO:0000313" key="1">
    <source>
        <dbReference type="EMBL" id="SHI14303.1"/>
    </source>
</evidence>
<dbReference type="EMBL" id="LT670817">
    <property type="protein sequence ID" value="SHI14303.1"/>
    <property type="molecule type" value="Genomic_DNA"/>
</dbReference>
<dbReference type="RefSeq" id="WP_079606630.1">
    <property type="nucleotide sequence ID" value="NZ_LT670817.1"/>
</dbReference>
<protein>
    <recommendedName>
        <fullName evidence="3">Type I phosphodiesterase / nucleotide pyrophosphatase</fullName>
    </recommendedName>
</protein>
<dbReference type="InterPro" id="IPR017850">
    <property type="entry name" value="Alkaline_phosphatase_core_sf"/>
</dbReference>
<name>A0A1M5YRV5_9BRAD</name>
<dbReference type="AlphaFoldDB" id="A0A1M5YRV5"/>